<accession>A0A7Y8FZ47</accession>
<gene>
    <name evidence="2" type="ORF">HX893_07445</name>
</gene>
<dbReference type="Proteomes" id="UP000585226">
    <property type="component" value="Unassembled WGS sequence"/>
</dbReference>
<comment type="caution">
    <text evidence="2">The sequence shown here is derived from an EMBL/GenBank/DDBJ whole genome shotgun (WGS) entry which is preliminary data.</text>
</comment>
<dbReference type="RefSeq" id="WP_177110739.1">
    <property type="nucleotide sequence ID" value="NZ_JACASD010000015.1"/>
</dbReference>
<keyword evidence="1" id="KW-1133">Transmembrane helix</keyword>
<dbReference type="EMBL" id="JACASD010000015">
    <property type="protein sequence ID" value="NWE87964.1"/>
    <property type="molecule type" value="Genomic_DNA"/>
</dbReference>
<proteinExistence type="predicted"/>
<name>A0A7Y8FZ47_9PSED</name>
<organism evidence="2 3">
    <name type="scientific">Pseudomonas reactans</name>
    <dbReference type="NCBI Taxonomy" id="117680"/>
    <lineage>
        <taxon>Bacteria</taxon>
        <taxon>Pseudomonadati</taxon>
        <taxon>Pseudomonadota</taxon>
        <taxon>Gammaproteobacteria</taxon>
        <taxon>Pseudomonadales</taxon>
        <taxon>Pseudomonadaceae</taxon>
        <taxon>Pseudomonas</taxon>
    </lineage>
</organism>
<protein>
    <submittedName>
        <fullName evidence="2">Uncharacterized protein</fullName>
    </submittedName>
</protein>
<keyword evidence="1" id="KW-0812">Transmembrane</keyword>
<evidence type="ECO:0000256" key="1">
    <source>
        <dbReference type="SAM" id="Phobius"/>
    </source>
</evidence>
<dbReference type="AlphaFoldDB" id="A0A7Y8FZ47"/>
<sequence>MDKLLLTAFLTALAGFITAALSIVKLVNDKESKTTEFRQAWTESARSALSNLIAKINSHASALVSFKNAHKNLHSTAGKASTASGDYEKEMLKSVLDFQYEILHKSFDISSNLRREVDQAYASVRLHFKPDDSDLVRIENKFDFCMGKISDINREEDSQKWSVYKEQIHSATNEITASSRILLKTEWEKVKLGEPAYKRTKKWSVWVCAVMLFVLVTIGAHALISFTKSGSGAEVRSPISTESLGK</sequence>
<keyword evidence="1" id="KW-0472">Membrane</keyword>
<feature type="transmembrane region" description="Helical" evidence="1">
    <location>
        <begin position="203"/>
        <end position="226"/>
    </location>
</feature>
<evidence type="ECO:0000313" key="2">
    <source>
        <dbReference type="EMBL" id="NWE87964.1"/>
    </source>
</evidence>
<reference evidence="2 3" key="1">
    <citation type="submission" date="2020-04" db="EMBL/GenBank/DDBJ databases">
        <title>Molecular characterization of pseudomonads from Agaricus bisporus reveal novel blotch 2 pathogens in Western Europe.</title>
        <authorList>
            <person name="Taparia T."/>
            <person name="Krijger M."/>
            <person name="Haynes E."/>
            <person name="Elpinstone J.G."/>
            <person name="Noble R."/>
            <person name="Van Der Wolf J."/>
        </authorList>
    </citation>
    <scope>NUCLEOTIDE SEQUENCE [LARGE SCALE GENOMIC DNA]</scope>
    <source>
        <strain evidence="2 3">P8021</strain>
    </source>
</reference>
<evidence type="ECO:0000313" key="3">
    <source>
        <dbReference type="Proteomes" id="UP000585226"/>
    </source>
</evidence>